<dbReference type="CDD" id="cd14014">
    <property type="entry name" value="STKc_PknB_like"/>
    <property type="match status" value="1"/>
</dbReference>
<dbReference type="Gene3D" id="3.30.10.20">
    <property type="match status" value="3"/>
</dbReference>
<dbReference type="FunFam" id="3.30.200.20:FF:000035">
    <property type="entry name" value="Serine/threonine protein kinase Stk1"/>
    <property type="match status" value="1"/>
</dbReference>
<dbReference type="Gene3D" id="1.10.510.10">
    <property type="entry name" value="Transferase(Phosphotransferase) domain 1"/>
    <property type="match status" value="1"/>
</dbReference>
<keyword evidence="4" id="KW-0547">Nucleotide-binding</keyword>
<keyword evidence="6" id="KW-0067">ATP-binding</keyword>
<proteinExistence type="predicted"/>
<dbReference type="InterPro" id="IPR011009">
    <property type="entry name" value="Kinase-like_dom_sf"/>
</dbReference>
<organism evidence="13 14">
    <name type="scientific">Actinocrinis puniceicyclus</name>
    <dbReference type="NCBI Taxonomy" id="977794"/>
    <lineage>
        <taxon>Bacteria</taxon>
        <taxon>Bacillati</taxon>
        <taxon>Actinomycetota</taxon>
        <taxon>Actinomycetes</taxon>
        <taxon>Catenulisporales</taxon>
        <taxon>Actinospicaceae</taxon>
        <taxon>Actinocrinis</taxon>
    </lineage>
</organism>
<evidence type="ECO:0000313" key="13">
    <source>
        <dbReference type="EMBL" id="MBS2964582.1"/>
    </source>
</evidence>
<feature type="domain" description="PASTA" evidence="12">
    <location>
        <begin position="453"/>
        <end position="522"/>
    </location>
</feature>
<name>A0A8J8BBZ6_9ACTN</name>
<evidence type="ECO:0000256" key="2">
    <source>
        <dbReference type="ARBA" id="ARBA00022527"/>
    </source>
</evidence>
<dbReference type="CDD" id="cd06577">
    <property type="entry name" value="PASTA_pknB"/>
    <property type="match status" value="2"/>
</dbReference>
<dbReference type="Proteomes" id="UP000677913">
    <property type="component" value="Unassembled WGS sequence"/>
</dbReference>
<dbReference type="PANTHER" id="PTHR43289">
    <property type="entry name" value="MITOGEN-ACTIVATED PROTEIN KINASE KINASE KINASE 20-RELATED"/>
    <property type="match status" value="1"/>
</dbReference>
<comment type="catalytic activity">
    <reaction evidence="7">
        <text>L-threonyl-[protein] + ATP = O-phospho-L-threonyl-[protein] + ADP + H(+)</text>
        <dbReference type="Rhea" id="RHEA:46608"/>
        <dbReference type="Rhea" id="RHEA-COMP:11060"/>
        <dbReference type="Rhea" id="RHEA-COMP:11605"/>
        <dbReference type="ChEBI" id="CHEBI:15378"/>
        <dbReference type="ChEBI" id="CHEBI:30013"/>
        <dbReference type="ChEBI" id="CHEBI:30616"/>
        <dbReference type="ChEBI" id="CHEBI:61977"/>
        <dbReference type="ChEBI" id="CHEBI:456216"/>
        <dbReference type="EC" id="2.7.11.1"/>
    </reaction>
</comment>
<keyword evidence="2" id="KW-0723">Serine/threonine-protein kinase</keyword>
<dbReference type="GO" id="GO:0004674">
    <property type="term" value="F:protein serine/threonine kinase activity"/>
    <property type="evidence" value="ECO:0007669"/>
    <property type="project" value="UniProtKB-KW"/>
</dbReference>
<keyword evidence="14" id="KW-1185">Reference proteome</keyword>
<dbReference type="AlphaFoldDB" id="A0A8J8BBZ6"/>
<dbReference type="EMBL" id="JAGSXH010000054">
    <property type="protein sequence ID" value="MBS2964582.1"/>
    <property type="molecule type" value="Genomic_DNA"/>
</dbReference>
<dbReference type="PROSITE" id="PS00108">
    <property type="entry name" value="PROTEIN_KINASE_ST"/>
    <property type="match status" value="1"/>
</dbReference>
<dbReference type="SMART" id="SM00740">
    <property type="entry name" value="PASTA"/>
    <property type="match status" value="3"/>
</dbReference>
<dbReference type="InterPro" id="IPR000719">
    <property type="entry name" value="Prot_kinase_dom"/>
</dbReference>
<keyword evidence="10" id="KW-0812">Transmembrane</keyword>
<dbReference type="Pfam" id="PF03793">
    <property type="entry name" value="PASTA"/>
    <property type="match status" value="3"/>
</dbReference>
<dbReference type="InterPro" id="IPR005543">
    <property type="entry name" value="PASTA_dom"/>
</dbReference>
<feature type="domain" description="Protein kinase" evidence="11">
    <location>
        <begin position="24"/>
        <end position="307"/>
    </location>
</feature>
<sequence>MEAPSRHEPVLDGALIGRTLDGRYAVQSRLAQGGMATVYRAWDNRLDRLVALKVIDPELARHPEYVARFIREAKSAARLSHPNIVAVYDQSGQPPLAYLAMEYVPGETLRELLGRRGRLSPREALEVLDAMLAGLAAAHRAGIVHRDVKPENVLLNAATLNSRQGSYASAVKVTDFGLARSVSTEGGTPGATLGSSLGATLPGGGLIGTVSYLAPELVAHGTCDARSDVYSAGIVLFELLCGRKPFTGGTPVEIARRHVTERVPPPSLLVPGLDPALDALVASATARDPGARPVDAAAYREQVRAVYANLPDSALNLGGYATVETTRPLPPEPTRRAEPTQHYVAPRTSARQSRVVDQAPRRRSLKGLIIFLVVLFLAAAAGIGAWLYGRVVFENTPNLVGLTRSQATTTLAGDGLKARIVEGYSDTVGVGEVASVSPSPGTPVKQGSVITLTVSKGRRATVPDVTGRTQDDATAALQGSGFTVAIATAQVSSDTVPKGSVVSYTPRGAVAPGSTVTLTLSSGARQVVVRDVTDMTVEDATAALQAQGFTVHTTRLLPFVDNVGRQSPSGGSSVDYGSTITLYIY</sequence>
<evidence type="ECO:0000256" key="8">
    <source>
        <dbReference type="ARBA" id="ARBA00048679"/>
    </source>
</evidence>
<dbReference type="RefSeq" id="WP_211468944.1">
    <property type="nucleotide sequence ID" value="NZ_JAGSXH010000054.1"/>
</dbReference>
<keyword evidence="10" id="KW-1133">Transmembrane helix</keyword>
<evidence type="ECO:0000256" key="7">
    <source>
        <dbReference type="ARBA" id="ARBA00047899"/>
    </source>
</evidence>
<feature type="transmembrane region" description="Helical" evidence="10">
    <location>
        <begin position="368"/>
        <end position="388"/>
    </location>
</feature>
<protein>
    <recommendedName>
        <fullName evidence="1">non-specific serine/threonine protein kinase</fullName>
        <ecNumber evidence="1">2.7.11.1</ecNumber>
    </recommendedName>
</protein>
<evidence type="ECO:0000256" key="3">
    <source>
        <dbReference type="ARBA" id="ARBA00022679"/>
    </source>
</evidence>
<evidence type="ECO:0000259" key="11">
    <source>
        <dbReference type="PROSITE" id="PS50011"/>
    </source>
</evidence>
<evidence type="ECO:0000259" key="12">
    <source>
        <dbReference type="PROSITE" id="PS51178"/>
    </source>
</evidence>
<evidence type="ECO:0000256" key="9">
    <source>
        <dbReference type="SAM" id="MobiDB-lite"/>
    </source>
</evidence>
<accession>A0A8J8BBZ6</accession>
<reference evidence="13" key="1">
    <citation type="submission" date="2021-04" db="EMBL/GenBank/DDBJ databases">
        <title>Genome based classification of Actinospica acidithermotolerans sp. nov., an actinobacterium isolated from an Indonesian hot spring.</title>
        <authorList>
            <person name="Kusuma A.B."/>
            <person name="Putra K.E."/>
            <person name="Nafisah S."/>
            <person name="Loh J."/>
            <person name="Nouioui I."/>
            <person name="Goodfellow M."/>
        </authorList>
    </citation>
    <scope>NUCLEOTIDE SEQUENCE</scope>
    <source>
        <strain evidence="13">DSM 45618</strain>
    </source>
</reference>
<keyword evidence="3" id="KW-0808">Transferase</keyword>
<dbReference type="PROSITE" id="PS50011">
    <property type="entry name" value="PROTEIN_KINASE_DOM"/>
    <property type="match status" value="1"/>
</dbReference>
<dbReference type="EC" id="2.7.11.1" evidence="1"/>
<keyword evidence="5 13" id="KW-0418">Kinase</keyword>
<feature type="region of interest" description="Disordered" evidence="9">
    <location>
        <begin position="325"/>
        <end position="356"/>
    </location>
</feature>
<dbReference type="InterPro" id="IPR008271">
    <property type="entry name" value="Ser/Thr_kinase_AS"/>
</dbReference>
<dbReference type="NCBIfam" id="NF033483">
    <property type="entry name" value="PknB_PASTA_kin"/>
    <property type="match status" value="1"/>
</dbReference>
<dbReference type="Pfam" id="PF00069">
    <property type="entry name" value="Pkinase"/>
    <property type="match status" value="1"/>
</dbReference>
<evidence type="ECO:0000256" key="4">
    <source>
        <dbReference type="ARBA" id="ARBA00022741"/>
    </source>
</evidence>
<dbReference type="GO" id="GO:0005524">
    <property type="term" value="F:ATP binding"/>
    <property type="evidence" value="ECO:0007669"/>
    <property type="project" value="UniProtKB-KW"/>
</dbReference>
<evidence type="ECO:0000256" key="10">
    <source>
        <dbReference type="SAM" id="Phobius"/>
    </source>
</evidence>
<dbReference type="Gene3D" id="3.30.200.20">
    <property type="entry name" value="Phosphorylase Kinase, domain 1"/>
    <property type="match status" value="1"/>
</dbReference>
<dbReference type="SUPFAM" id="SSF56112">
    <property type="entry name" value="Protein kinase-like (PK-like)"/>
    <property type="match status" value="1"/>
</dbReference>
<dbReference type="PROSITE" id="PS51178">
    <property type="entry name" value="PASTA"/>
    <property type="match status" value="2"/>
</dbReference>
<gene>
    <name evidence="13" type="primary">pknB</name>
    <name evidence="13" type="ORF">KGA66_16115</name>
</gene>
<dbReference type="PANTHER" id="PTHR43289:SF34">
    <property type="entry name" value="SERINE_THREONINE-PROTEIN KINASE YBDM-RELATED"/>
    <property type="match status" value="1"/>
</dbReference>
<comment type="catalytic activity">
    <reaction evidence="8">
        <text>L-seryl-[protein] + ATP = O-phospho-L-seryl-[protein] + ADP + H(+)</text>
        <dbReference type="Rhea" id="RHEA:17989"/>
        <dbReference type="Rhea" id="RHEA-COMP:9863"/>
        <dbReference type="Rhea" id="RHEA-COMP:11604"/>
        <dbReference type="ChEBI" id="CHEBI:15378"/>
        <dbReference type="ChEBI" id="CHEBI:29999"/>
        <dbReference type="ChEBI" id="CHEBI:30616"/>
        <dbReference type="ChEBI" id="CHEBI:83421"/>
        <dbReference type="ChEBI" id="CHEBI:456216"/>
        <dbReference type="EC" id="2.7.11.1"/>
    </reaction>
</comment>
<evidence type="ECO:0000313" key="14">
    <source>
        <dbReference type="Proteomes" id="UP000677913"/>
    </source>
</evidence>
<evidence type="ECO:0000256" key="6">
    <source>
        <dbReference type="ARBA" id="ARBA00022840"/>
    </source>
</evidence>
<evidence type="ECO:0000256" key="1">
    <source>
        <dbReference type="ARBA" id="ARBA00012513"/>
    </source>
</evidence>
<feature type="domain" description="PASTA" evidence="12">
    <location>
        <begin position="523"/>
        <end position="585"/>
    </location>
</feature>
<comment type="caution">
    <text evidence="13">The sequence shown here is derived from an EMBL/GenBank/DDBJ whole genome shotgun (WGS) entry which is preliminary data.</text>
</comment>
<keyword evidence="10" id="KW-0472">Membrane</keyword>
<dbReference type="SMART" id="SM00220">
    <property type="entry name" value="S_TKc"/>
    <property type="match status" value="1"/>
</dbReference>
<evidence type="ECO:0000256" key="5">
    <source>
        <dbReference type="ARBA" id="ARBA00022777"/>
    </source>
</evidence>